<sequence>MARNMQQVASASINSMVKYCTQSKGYIEDASDDFTFAKVLPNHSLVQDKLGFFHQESQNIATPQSIDWVAVRKLIYVRFTDEIVAKPKNVANTKSHDTKECVDAVALNNIADEFKELREQGYNFKKLRDLIANHNLAGSENIEEKSSSDNNSISKSIGDRMKELVISGYMSSYSGEFCLKDKIEEVILKKDAVIKELIHRVQERANITDDNSVLLVDSKNDEAMTDIGKTDLLGEY</sequence>
<organism evidence="1 2">
    <name type="scientific">Rickettsia amblyommatis (strain GAT-30V)</name>
    <name type="common">Rickettsia amblyommii</name>
    <dbReference type="NCBI Taxonomy" id="1105111"/>
    <lineage>
        <taxon>Bacteria</taxon>
        <taxon>Pseudomonadati</taxon>
        <taxon>Pseudomonadota</taxon>
        <taxon>Alphaproteobacteria</taxon>
        <taxon>Rickettsiales</taxon>
        <taxon>Rickettsiaceae</taxon>
        <taxon>Rickettsieae</taxon>
        <taxon>Rickettsia</taxon>
        <taxon>spotted fever group</taxon>
    </lineage>
</organism>
<protein>
    <submittedName>
        <fullName evidence="1">Uncharacterized protein</fullName>
    </submittedName>
</protein>
<dbReference type="HOGENOM" id="CLU_1244541_0_0_5"/>
<reference evidence="2" key="1">
    <citation type="submission" date="2012-02" db="EMBL/GenBank/DDBJ databases">
        <title>Complete genome sequence of Candidatus Rickettsia amblyommii strain GAT-30V.</title>
        <authorList>
            <person name="Johnson S.L."/>
            <person name="Munk A.C."/>
            <person name="Han S."/>
            <person name="Bruce D.C."/>
            <person name="Dasch G.A."/>
        </authorList>
    </citation>
    <scope>NUCLEOTIDE SEQUENCE [LARGE SCALE GENOMIC DNA]</scope>
    <source>
        <strain evidence="2">GAT-30V</strain>
        <plasmid evidence="2">pMCE_1</plasmid>
    </source>
</reference>
<gene>
    <name evidence="1" type="ordered locus">MCE_08170</name>
</gene>
<dbReference type="EMBL" id="CP003335">
    <property type="protein sequence ID" value="AFC70366.1"/>
    <property type="molecule type" value="Genomic_DNA"/>
</dbReference>
<dbReference type="AlphaFoldDB" id="H8K655"/>
<dbReference type="Proteomes" id="UP000008005">
    <property type="component" value="Plasmid pMCE_1"/>
</dbReference>
<name>H8K655_RICAG</name>
<evidence type="ECO:0000313" key="1">
    <source>
        <dbReference type="EMBL" id="AFC70366.1"/>
    </source>
</evidence>
<geneLocation type="plasmid" evidence="1 2">
    <name>pMCE_1</name>
</geneLocation>
<accession>H8K655</accession>
<dbReference type="KEGG" id="ram:MCE_08170"/>
<keyword evidence="1" id="KW-0614">Plasmid</keyword>
<proteinExistence type="predicted"/>
<evidence type="ECO:0000313" key="2">
    <source>
        <dbReference type="Proteomes" id="UP000008005"/>
    </source>
</evidence>